<dbReference type="EMBL" id="JBHTLT010000131">
    <property type="protein sequence ID" value="MFD1206891.1"/>
    <property type="molecule type" value="Genomic_DNA"/>
</dbReference>
<protein>
    <submittedName>
        <fullName evidence="1">Uncharacterized protein</fullName>
    </submittedName>
</protein>
<dbReference type="Proteomes" id="UP001597231">
    <property type="component" value="Unassembled WGS sequence"/>
</dbReference>
<dbReference type="RefSeq" id="WP_336823630.1">
    <property type="nucleotide sequence ID" value="NZ_JBHTLT010000131.1"/>
</dbReference>
<organism evidence="1 2">
    <name type="scientific">Sporosarcina contaminans</name>
    <dbReference type="NCBI Taxonomy" id="633403"/>
    <lineage>
        <taxon>Bacteria</taxon>
        <taxon>Bacillati</taxon>
        <taxon>Bacillota</taxon>
        <taxon>Bacilli</taxon>
        <taxon>Bacillales</taxon>
        <taxon>Caryophanaceae</taxon>
        <taxon>Sporosarcina</taxon>
    </lineage>
</organism>
<keyword evidence="2" id="KW-1185">Reference proteome</keyword>
<accession>A0ABW3U1C5</accession>
<proteinExistence type="predicted"/>
<gene>
    <name evidence="1" type="ORF">ACFQ38_17475</name>
</gene>
<evidence type="ECO:0000313" key="1">
    <source>
        <dbReference type="EMBL" id="MFD1206891.1"/>
    </source>
</evidence>
<reference evidence="2" key="1">
    <citation type="journal article" date="2019" name="Int. J. Syst. Evol. Microbiol.">
        <title>The Global Catalogue of Microorganisms (GCM) 10K type strain sequencing project: providing services to taxonomists for standard genome sequencing and annotation.</title>
        <authorList>
            <consortium name="The Broad Institute Genomics Platform"/>
            <consortium name="The Broad Institute Genome Sequencing Center for Infectious Disease"/>
            <person name="Wu L."/>
            <person name="Ma J."/>
        </authorList>
    </citation>
    <scope>NUCLEOTIDE SEQUENCE [LARGE SCALE GENOMIC DNA]</scope>
    <source>
        <strain evidence="2">CCUG 53915</strain>
    </source>
</reference>
<evidence type="ECO:0000313" key="2">
    <source>
        <dbReference type="Proteomes" id="UP001597231"/>
    </source>
</evidence>
<comment type="caution">
    <text evidence="1">The sequence shown here is derived from an EMBL/GenBank/DDBJ whole genome shotgun (WGS) entry which is preliminary data.</text>
</comment>
<sequence length="94" mass="10844">MDEQFWNRSNKPYTLGDLFKGKDLEIVTATLLLFGKLKVDYVSLFREEPVIAVTLLGTFKKNKTENEMENFLRENGALTLEEVFNGILQQVDID</sequence>
<name>A0ABW3U1C5_9BACL</name>